<evidence type="ECO:0000313" key="1">
    <source>
        <dbReference type="EMBL" id="CAD2179450.1"/>
    </source>
</evidence>
<name>A0A6V7VWY4_MELEN</name>
<evidence type="ECO:0000313" key="2">
    <source>
        <dbReference type="Proteomes" id="UP000580250"/>
    </source>
</evidence>
<accession>A0A6V7VWY4</accession>
<sequence length="70" mass="8184">MESKINRRLRPLLQIFDQPQNIQQKISLYTLLESTRVVVDWLLTGTIGFRLWPVFDPLFLVPVNSQKNTG</sequence>
<reference evidence="1 2" key="1">
    <citation type="submission" date="2020-08" db="EMBL/GenBank/DDBJ databases">
        <authorList>
            <person name="Koutsovoulos G."/>
            <person name="Danchin GJ E."/>
        </authorList>
    </citation>
    <scope>NUCLEOTIDE SEQUENCE [LARGE SCALE GENOMIC DNA]</scope>
</reference>
<dbReference type="Proteomes" id="UP000580250">
    <property type="component" value="Unassembled WGS sequence"/>
</dbReference>
<protein>
    <submittedName>
        <fullName evidence="1">Uncharacterized protein</fullName>
    </submittedName>
</protein>
<gene>
    <name evidence="1" type="ORF">MENT_LOCUS31452</name>
</gene>
<dbReference type="EMBL" id="CAJEWN010000344">
    <property type="protein sequence ID" value="CAD2179450.1"/>
    <property type="molecule type" value="Genomic_DNA"/>
</dbReference>
<comment type="caution">
    <text evidence="1">The sequence shown here is derived from an EMBL/GenBank/DDBJ whole genome shotgun (WGS) entry which is preliminary data.</text>
</comment>
<dbReference type="AlphaFoldDB" id="A0A6V7VWY4"/>
<organism evidence="1 2">
    <name type="scientific">Meloidogyne enterolobii</name>
    <name type="common">Root-knot nematode worm</name>
    <name type="synonym">Meloidogyne mayaguensis</name>
    <dbReference type="NCBI Taxonomy" id="390850"/>
    <lineage>
        <taxon>Eukaryota</taxon>
        <taxon>Metazoa</taxon>
        <taxon>Ecdysozoa</taxon>
        <taxon>Nematoda</taxon>
        <taxon>Chromadorea</taxon>
        <taxon>Rhabditida</taxon>
        <taxon>Tylenchina</taxon>
        <taxon>Tylenchomorpha</taxon>
        <taxon>Tylenchoidea</taxon>
        <taxon>Meloidogynidae</taxon>
        <taxon>Meloidogyninae</taxon>
        <taxon>Meloidogyne</taxon>
    </lineage>
</organism>
<proteinExistence type="predicted"/>